<accession>A0A7S1RZC7</accession>
<sequence>MAQASRSALGPPAPRLRAPRLRSPTANRAMAGALPWRSAALALAAILLVPLSAGADAGAPCSPQSRLPCAASEDEGLDEIADDTSFLQTYTVVHRGRGKRQDAPERPVVHLANHEEAFDDVVSF</sequence>
<gene>
    <name evidence="2" type="ORF">ACAT0790_LOCUS56566</name>
</gene>
<name>A0A7S1RZC7_ALECA</name>
<evidence type="ECO:0000313" key="2">
    <source>
        <dbReference type="EMBL" id="CAD9179794.1"/>
    </source>
</evidence>
<feature type="region of interest" description="Disordered" evidence="1">
    <location>
        <begin position="1"/>
        <end position="24"/>
    </location>
</feature>
<feature type="compositionally biased region" description="Low complexity" evidence="1">
    <location>
        <begin position="1"/>
        <end position="10"/>
    </location>
</feature>
<dbReference type="EMBL" id="HBGE01095039">
    <property type="protein sequence ID" value="CAD9179794.1"/>
    <property type="molecule type" value="Transcribed_RNA"/>
</dbReference>
<proteinExistence type="predicted"/>
<evidence type="ECO:0000256" key="1">
    <source>
        <dbReference type="SAM" id="MobiDB-lite"/>
    </source>
</evidence>
<dbReference type="AlphaFoldDB" id="A0A7S1RZC7"/>
<reference evidence="2" key="1">
    <citation type="submission" date="2021-01" db="EMBL/GenBank/DDBJ databases">
        <authorList>
            <person name="Corre E."/>
            <person name="Pelletier E."/>
            <person name="Niang G."/>
            <person name="Scheremetjew M."/>
            <person name="Finn R."/>
            <person name="Kale V."/>
            <person name="Holt S."/>
            <person name="Cochrane G."/>
            <person name="Meng A."/>
            <person name="Brown T."/>
            <person name="Cohen L."/>
        </authorList>
    </citation>
    <scope>NUCLEOTIDE SEQUENCE</scope>
    <source>
        <strain evidence="2">OF101</strain>
    </source>
</reference>
<organism evidence="2">
    <name type="scientific">Alexandrium catenella</name>
    <name type="common">Red tide dinoflagellate</name>
    <name type="synonym">Gonyaulax catenella</name>
    <dbReference type="NCBI Taxonomy" id="2925"/>
    <lineage>
        <taxon>Eukaryota</taxon>
        <taxon>Sar</taxon>
        <taxon>Alveolata</taxon>
        <taxon>Dinophyceae</taxon>
        <taxon>Gonyaulacales</taxon>
        <taxon>Pyrocystaceae</taxon>
        <taxon>Alexandrium</taxon>
    </lineage>
</organism>
<protein>
    <submittedName>
        <fullName evidence="2">Uncharacterized protein</fullName>
    </submittedName>
</protein>